<dbReference type="InterPro" id="IPR000515">
    <property type="entry name" value="MetI-like"/>
</dbReference>
<keyword evidence="5" id="KW-0762">Sugar transport</keyword>
<evidence type="ECO:0000256" key="4">
    <source>
        <dbReference type="ARBA" id="ARBA00022475"/>
    </source>
</evidence>
<evidence type="ECO:0000256" key="2">
    <source>
        <dbReference type="ARBA" id="ARBA00009047"/>
    </source>
</evidence>
<evidence type="ECO:0000259" key="10">
    <source>
        <dbReference type="PROSITE" id="PS50928"/>
    </source>
</evidence>
<evidence type="ECO:0000256" key="1">
    <source>
        <dbReference type="ARBA" id="ARBA00004651"/>
    </source>
</evidence>
<keyword evidence="4" id="KW-1003">Cell membrane</keyword>
<keyword evidence="8 9" id="KW-0472">Membrane</keyword>
<dbReference type="GO" id="GO:0042956">
    <property type="term" value="P:maltodextrin transmembrane transport"/>
    <property type="evidence" value="ECO:0007669"/>
    <property type="project" value="TreeGrafter"/>
</dbReference>
<protein>
    <submittedName>
        <fullName evidence="11">Sugar ABC transporter permease</fullName>
    </submittedName>
</protein>
<evidence type="ECO:0000256" key="3">
    <source>
        <dbReference type="ARBA" id="ARBA00022448"/>
    </source>
</evidence>
<organism evidence="11 12">
    <name type="scientific">Gallintestinimicrobium propionicum</name>
    <dbReference type="NCBI Taxonomy" id="2981770"/>
    <lineage>
        <taxon>Bacteria</taxon>
        <taxon>Bacillati</taxon>
        <taxon>Bacillota</taxon>
        <taxon>Clostridia</taxon>
        <taxon>Lachnospirales</taxon>
        <taxon>Lachnospiraceae</taxon>
        <taxon>Gallintestinimicrobium</taxon>
    </lineage>
</organism>
<feature type="transmembrane region" description="Helical" evidence="9">
    <location>
        <begin position="117"/>
        <end position="138"/>
    </location>
</feature>
<dbReference type="Proteomes" id="UP001199355">
    <property type="component" value="Unassembled WGS sequence"/>
</dbReference>
<feature type="transmembrane region" description="Helical" evidence="9">
    <location>
        <begin position="79"/>
        <end position="105"/>
    </location>
</feature>
<name>A0AAE3AX84_9FIRM</name>
<dbReference type="Gene3D" id="1.10.3720.10">
    <property type="entry name" value="MetI-like"/>
    <property type="match status" value="1"/>
</dbReference>
<evidence type="ECO:0000313" key="11">
    <source>
        <dbReference type="EMBL" id="MCC2167453.1"/>
    </source>
</evidence>
<dbReference type="PROSITE" id="PS50928">
    <property type="entry name" value="ABC_TM1"/>
    <property type="match status" value="1"/>
</dbReference>
<dbReference type="InterPro" id="IPR050901">
    <property type="entry name" value="BP-dep_ABC_trans_perm"/>
</dbReference>
<keyword evidence="7 9" id="KW-1133">Transmembrane helix</keyword>
<dbReference type="InterPro" id="IPR035906">
    <property type="entry name" value="MetI-like_sf"/>
</dbReference>
<reference evidence="11 12" key="1">
    <citation type="submission" date="2021-10" db="EMBL/GenBank/DDBJ databases">
        <title>Anaerobic single-cell dispensing facilitates the cultivation of human gut bacteria.</title>
        <authorList>
            <person name="Afrizal A."/>
        </authorList>
    </citation>
    <scope>NUCLEOTIDE SEQUENCE [LARGE SCALE GENOMIC DNA]</scope>
    <source>
        <strain evidence="11 12">CLA-AA-H244</strain>
    </source>
</reference>
<proteinExistence type="inferred from homology"/>
<evidence type="ECO:0000256" key="6">
    <source>
        <dbReference type="ARBA" id="ARBA00022692"/>
    </source>
</evidence>
<comment type="similarity">
    <text evidence="2">Belongs to the binding-protein-dependent transport system permease family. MalFG subfamily.</text>
</comment>
<dbReference type="CDD" id="cd06261">
    <property type="entry name" value="TM_PBP2"/>
    <property type="match status" value="1"/>
</dbReference>
<keyword evidence="12" id="KW-1185">Reference proteome</keyword>
<evidence type="ECO:0000256" key="9">
    <source>
        <dbReference type="RuleBase" id="RU363032"/>
    </source>
</evidence>
<keyword evidence="6 9" id="KW-0812">Transmembrane</keyword>
<accession>A0AAE3AX84</accession>
<evidence type="ECO:0000256" key="8">
    <source>
        <dbReference type="ARBA" id="ARBA00023136"/>
    </source>
</evidence>
<dbReference type="Pfam" id="PF00528">
    <property type="entry name" value="BPD_transp_1"/>
    <property type="match status" value="1"/>
</dbReference>
<dbReference type="GO" id="GO:0015423">
    <property type="term" value="F:ABC-type maltose transporter activity"/>
    <property type="evidence" value="ECO:0007669"/>
    <property type="project" value="TreeGrafter"/>
</dbReference>
<feature type="transmembrane region" description="Helical" evidence="9">
    <location>
        <begin position="150"/>
        <end position="168"/>
    </location>
</feature>
<evidence type="ECO:0000256" key="5">
    <source>
        <dbReference type="ARBA" id="ARBA00022597"/>
    </source>
</evidence>
<dbReference type="PANTHER" id="PTHR32243:SF50">
    <property type="entry name" value="MALTOSE_MALTODEXTRIN TRANSPORT SYSTEM PERMEASE PROTEIN MALG"/>
    <property type="match status" value="1"/>
</dbReference>
<dbReference type="PANTHER" id="PTHR32243">
    <property type="entry name" value="MALTOSE TRANSPORT SYSTEM PERMEASE-RELATED"/>
    <property type="match status" value="1"/>
</dbReference>
<comment type="caution">
    <text evidence="11">The sequence shown here is derived from an EMBL/GenBank/DDBJ whole genome shotgun (WGS) entry which is preliminary data.</text>
</comment>
<dbReference type="SUPFAM" id="SSF161098">
    <property type="entry name" value="MetI-like"/>
    <property type="match status" value="1"/>
</dbReference>
<keyword evidence="3 9" id="KW-0813">Transport</keyword>
<dbReference type="EMBL" id="JAJEQF010000014">
    <property type="protein sequence ID" value="MCC2167453.1"/>
    <property type="molecule type" value="Genomic_DNA"/>
</dbReference>
<evidence type="ECO:0000313" key="12">
    <source>
        <dbReference type="Proteomes" id="UP001199355"/>
    </source>
</evidence>
<gene>
    <name evidence="11" type="ORF">LKD45_07040</name>
</gene>
<comment type="subcellular location">
    <subcellularLocation>
        <location evidence="1 9">Cell membrane</location>
        <topology evidence="1 9">Multi-pass membrane protein</topology>
    </subcellularLocation>
</comment>
<dbReference type="AlphaFoldDB" id="A0AAE3AX84"/>
<feature type="domain" description="ABC transmembrane type-1" evidence="10">
    <location>
        <begin position="80"/>
        <end position="275"/>
    </location>
</feature>
<dbReference type="RefSeq" id="WP_021916094.1">
    <property type="nucleotide sequence ID" value="NZ_JAJEQF010000014.1"/>
</dbReference>
<dbReference type="GO" id="GO:0005886">
    <property type="term" value="C:plasma membrane"/>
    <property type="evidence" value="ECO:0007669"/>
    <property type="project" value="UniProtKB-SubCell"/>
</dbReference>
<evidence type="ECO:0000256" key="7">
    <source>
        <dbReference type="ARBA" id="ARBA00022989"/>
    </source>
</evidence>
<feature type="transmembrane region" description="Helical" evidence="9">
    <location>
        <begin position="20"/>
        <end position="40"/>
    </location>
</feature>
<feature type="transmembrane region" description="Helical" evidence="9">
    <location>
        <begin position="251"/>
        <end position="274"/>
    </location>
</feature>
<sequence>MKNTRQNSAGIKKKVTNVLVHLFLTILSVIWVFPIFWVVLLSFREQKGQYITSFWPKKFTMANYVKLFTDTALFNFPKWFLNTLFVAICSCILTTFFVLAISYCLSRLRFKIRKPYMNVAMILGMFPGFMSMIAVYYILKGFGLTKGPMIFLALIMVYSGGAGLGFYVSKGFFDTIPKALDEAAIVDGATKWDVFSKIIMPLSKPIIVSTIMTSFMAPWLDFIFAKVIAGADPRYYTVAIGLYTMLTKENIVNWYACFAAGAVCVSIPIAILFLNLQKYYAEGMSGAVKG</sequence>